<dbReference type="EMBL" id="OUUZ01000003">
    <property type="protein sequence ID" value="SPQ20165.1"/>
    <property type="molecule type" value="Genomic_DNA"/>
</dbReference>
<dbReference type="AlphaFoldDB" id="A0A3S5CW93"/>
<proteinExistence type="predicted"/>
<name>A0A3S5CW93_9PEZI</name>
<gene>
    <name evidence="1" type="ORF">TT172_LOCUS2584</name>
</gene>
<dbReference type="Proteomes" id="UP000289323">
    <property type="component" value="Unassembled WGS sequence"/>
</dbReference>
<protein>
    <submittedName>
        <fullName evidence="1">1b2e9b19-ed9d-43f5-888f-34cecd7d8bb1</fullName>
    </submittedName>
</protein>
<organism evidence="1 2">
    <name type="scientific">Thermothielavioides terrestris</name>
    <dbReference type="NCBI Taxonomy" id="2587410"/>
    <lineage>
        <taxon>Eukaryota</taxon>
        <taxon>Fungi</taxon>
        <taxon>Dikarya</taxon>
        <taxon>Ascomycota</taxon>
        <taxon>Pezizomycotina</taxon>
        <taxon>Sordariomycetes</taxon>
        <taxon>Sordariomycetidae</taxon>
        <taxon>Sordariales</taxon>
        <taxon>Chaetomiaceae</taxon>
        <taxon>Thermothielavioides</taxon>
    </lineage>
</organism>
<evidence type="ECO:0000313" key="1">
    <source>
        <dbReference type="EMBL" id="SPQ20165.1"/>
    </source>
</evidence>
<reference evidence="1 2" key="1">
    <citation type="submission" date="2018-04" db="EMBL/GenBank/DDBJ databases">
        <authorList>
            <person name="Huttner S."/>
            <person name="Dainat J."/>
        </authorList>
    </citation>
    <scope>NUCLEOTIDE SEQUENCE [LARGE SCALE GENOMIC DNA]</scope>
</reference>
<evidence type="ECO:0000313" key="2">
    <source>
        <dbReference type="Proteomes" id="UP000289323"/>
    </source>
</evidence>
<accession>A0A3S5CW93</accession>
<sequence>MSIGQIPGTGRTDIVGGGVQNDVQLAPRSINATALEQFRATQASLRSGHAAKLRSPVDEERASIGDLIIQAPFAVAAGH</sequence>